<protein>
    <submittedName>
        <fullName evidence="1">Uncharacterized protein</fullName>
    </submittedName>
</protein>
<proteinExistence type="predicted"/>
<comment type="caution">
    <text evidence="1">The sequence shown here is derived from an EMBL/GenBank/DDBJ whole genome shotgun (WGS) entry which is preliminary data.</text>
</comment>
<dbReference type="Proteomes" id="UP001165960">
    <property type="component" value="Unassembled WGS sequence"/>
</dbReference>
<organism evidence="1 2">
    <name type="scientific">Entomophthora muscae</name>
    <dbReference type="NCBI Taxonomy" id="34485"/>
    <lineage>
        <taxon>Eukaryota</taxon>
        <taxon>Fungi</taxon>
        <taxon>Fungi incertae sedis</taxon>
        <taxon>Zoopagomycota</taxon>
        <taxon>Entomophthoromycotina</taxon>
        <taxon>Entomophthoromycetes</taxon>
        <taxon>Entomophthorales</taxon>
        <taxon>Entomophthoraceae</taxon>
        <taxon>Entomophthora</taxon>
    </lineage>
</organism>
<dbReference type="EMBL" id="QTSX02005706">
    <property type="protein sequence ID" value="KAJ9058788.1"/>
    <property type="molecule type" value="Genomic_DNA"/>
</dbReference>
<sequence>MHPQDGTEQLYQILEKAYKYPNCRVPVHQSPLCVLGQSQGLAGRSCDSLVGKIHHLGLKWAFIHSQKEDPLRNLLVCDLGVWETIDLCQYLESSNNLLDSFYLVLDLCSLLLDSWSLFGLLPFILGSSSFILDSQLFVLS</sequence>
<keyword evidence="2" id="KW-1185">Reference proteome</keyword>
<gene>
    <name evidence="1" type="ORF">DSO57_1008597</name>
</gene>
<evidence type="ECO:0000313" key="2">
    <source>
        <dbReference type="Proteomes" id="UP001165960"/>
    </source>
</evidence>
<accession>A0ACC2S8V4</accession>
<reference evidence="1" key="1">
    <citation type="submission" date="2022-04" db="EMBL/GenBank/DDBJ databases">
        <title>Genome of the entomopathogenic fungus Entomophthora muscae.</title>
        <authorList>
            <person name="Elya C."/>
            <person name="Lovett B.R."/>
            <person name="Lee E."/>
            <person name="Macias A.M."/>
            <person name="Hajek A.E."/>
            <person name="De Bivort B.L."/>
            <person name="Kasson M.T."/>
            <person name="De Fine Licht H.H."/>
            <person name="Stajich J.E."/>
        </authorList>
    </citation>
    <scope>NUCLEOTIDE SEQUENCE</scope>
    <source>
        <strain evidence="1">Berkeley</strain>
    </source>
</reference>
<evidence type="ECO:0000313" key="1">
    <source>
        <dbReference type="EMBL" id="KAJ9058788.1"/>
    </source>
</evidence>
<name>A0ACC2S8V4_9FUNG</name>